<organism evidence="2 3">
    <name type="scientific">Polyangium spumosum</name>
    <dbReference type="NCBI Taxonomy" id="889282"/>
    <lineage>
        <taxon>Bacteria</taxon>
        <taxon>Pseudomonadati</taxon>
        <taxon>Myxococcota</taxon>
        <taxon>Polyangia</taxon>
        <taxon>Polyangiales</taxon>
        <taxon>Polyangiaceae</taxon>
        <taxon>Polyangium</taxon>
    </lineage>
</organism>
<comment type="caution">
    <text evidence="2">The sequence shown here is derived from an EMBL/GenBank/DDBJ whole genome shotgun (WGS) entry which is preliminary data.</text>
</comment>
<dbReference type="AlphaFoldDB" id="A0A6N7PT34"/>
<dbReference type="Pfam" id="PF22302">
    <property type="entry name" value="DUF6968"/>
    <property type="match status" value="2"/>
</dbReference>
<dbReference type="Proteomes" id="UP000440224">
    <property type="component" value="Unassembled WGS sequence"/>
</dbReference>
<name>A0A6N7PT34_9BACT</name>
<feature type="domain" description="DUF6968" evidence="1">
    <location>
        <begin position="120"/>
        <end position="187"/>
    </location>
</feature>
<keyword evidence="3" id="KW-1185">Reference proteome</keyword>
<gene>
    <name evidence="2" type="ORF">GF068_26100</name>
</gene>
<evidence type="ECO:0000259" key="1">
    <source>
        <dbReference type="Pfam" id="PF22302"/>
    </source>
</evidence>
<dbReference type="OrthoDB" id="5503187at2"/>
<reference evidence="2 3" key="1">
    <citation type="submission" date="2019-10" db="EMBL/GenBank/DDBJ databases">
        <title>A soil myxobacterium in the family Polyangiaceae.</title>
        <authorList>
            <person name="Li Y."/>
            <person name="Wang J."/>
        </authorList>
    </citation>
    <scope>NUCLEOTIDE SEQUENCE [LARGE SCALE GENOMIC DNA]</scope>
    <source>
        <strain evidence="2 3">DSM 14734</strain>
    </source>
</reference>
<protein>
    <recommendedName>
        <fullName evidence="1">DUF6968 domain-containing protein</fullName>
    </recommendedName>
</protein>
<dbReference type="InterPro" id="IPR054241">
    <property type="entry name" value="DUF6968"/>
</dbReference>
<dbReference type="RefSeq" id="WP_153822156.1">
    <property type="nucleotide sequence ID" value="NZ_WJIE01000007.1"/>
</dbReference>
<dbReference type="EMBL" id="WJIE01000007">
    <property type="protein sequence ID" value="MRG95362.1"/>
    <property type="molecule type" value="Genomic_DNA"/>
</dbReference>
<accession>A0A6N7PT34</accession>
<feature type="domain" description="DUF6968" evidence="1">
    <location>
        <begin position="5"/>
        <end position="92"/>
    </location>
</feature>
<sequence length="234" mass="25957">MDVLATRILQYRDDSGVVKDVSLTVFAPRKTDQDDWECAFQFSPPPNQKTLHARGVDSIQALLACLTVARSYIEHPTEDRSSWRGMSHAGLPQFVEKPASYQPPALPPVEPNPGDLLVLATRTLGQPDETDGVRELVLTVYEPVRADDGTWRCAFAFDSAENEPVRHGVGEDFIEALLDGLAMARATYETMIPEGWKAPASHELWGLEFLPYKVGRAYGMEPSKVSNMPDFTPP</sequence>
<evidence type="ECO:0000313" key="3">
    <source>
        <dbReference type="Proteomes" id="UP000440224"/>
    </source>
</evidence>
<evidence type="ECO:0000313" key="2">
    <source>
        <dbReference type="EMBL" id="MRG95362.1"/>
    </source>
</evidence>
<proteinExistence type="predicted"/>